<evidence type="ECO:0000313" key="6">
    <source>
        <dbReference type="Proteomes" id="UP000095287"/>
    </source>
</evidence>
<keyword evidence="5" id="KW-0472">Membrane</keyword>
<evidence type="ECO:0000256" key="1">
    <source>
        <dbReference type="ARBA" id="ARBA00004141"/>
    </source>
</evidence>
<sequence length="247" mass="29373">MPRYNSIHDDVDLQTKWWSDYPIGKYTDMARPQTTYDSFVSDAWSKPKRLVRSASYTHLTYVKEAVHDYPIKRSESVSSLAPSLALPQHYREAPRIVHTAPVYKPFTYDWYSKAYSTARFKDTHETIAKPLRRSLPQYEYSSHVPYYTFQTKRIFHEQRAAPYRSYLRGSQHYLDKYVSARVKADDFAQNYAYSAYEWRKPQDHAFNRHFMYGEKVYIPHAPSIPHSYTEAEALRRLYVTSGRFRFA</sequence>
<evidence type="ECO:0000256" key="2">
    <source>
        <dbReference type="ARBA" id="ARBA00008458"/>
    </source>
</evidence>
<evidence type="ECO:0000256" key="5">
    <source>
        <dbReference type="ARBA" id="ARBA00023136"/>
    </source>
</evidence>
<dbReference type="GO" id="GO:0016020">
    <property type="term" value="C:membrane"/>
    <property type="evidence" value="ECO:0007669"/>
    <property type="project" value="UniProtKB-SubCell"/>
</dbReference>
<comment type="similarity">
    <text evidence="2">Belongs to the RNase K family.</text>
</comment>
<dbReference type="AlphaFoldDB" id="A0A1I8AFP1"/>
<keyword evidence="4" id="KW-1133">Transmembrane helix</keyword>
<evidence type="ECO:0000313" key="7">
    <source>
        <dbReference type="WBParaSite" id="L893_g5245.t1"/>
    </source>
</evidence>
<name>A0A1I8AFP1_9BILA</name>
<proteinExistence type="inferred from homology"/>
<comment type="subcellular location">
    <subcellularLocation>
        <location evidence="1">Membrane</location>
        <topology evidence="1">Multi-pass membrane protein</topology>
    </subcellularLocation>
</comment>
<keyword evidence="3" id="KW-0812">Transmembrane</keyword>
<protein>
    <submittedName>
        <fullName evidence="7">Uncharacterized protein</fullName>
    </submittedName>
</protein>
<accession>A0A1I8AFP1</accession>
<dbReference type="Proteomes" id="UP000095287">
    <property type="component" value="Unplaced"/>
</dbReference>
<keyword evidence="6" id="KW-1185">Reference proteome</keyword>
<evidence type="ECO:0000256" key="3">
    <source>
        <dbReference type="ARBA" id="ARBA00022692"/>
    </source>
</evidence>
<dbReference type="PANTHER" id="PTHR31733">
    <property type="entry name" value="RIBONUCLEASE KAPPA"/>
    <property type="match status" value="1"/>
</dbReference>
<organism evidence="6 7">
    <name type="scientific">Steinernema glaseri</name>
    <dbReference type="NCBI Taxonomy" id="37863"/>
    <lineage>
        <taxon>Eukaryota</taxon>
        <taxon>Metazoa</taxon>
        <taxon>Ecdysozoa</taxon>
        <taxon>Nematoda</taxon>
        <taxon>Chromadorea</taxon>
        <taxon>Rhabditida</taxon>
        <taxon>Tylenchina</taxon>
        <taxon>Panagrolaimomorpha</taxon>
        <taxon>Strongyloidoidea</taxon>
        <taxon>Steinernematidae</taxon>
        <taxon>Steinernema</taxon>
    </lineage>
</organism>
<dbReference type="WBParaSite" id="L893_g5245.t1">
    <property type="protein sequence ID" value="L893_g5245.t1"/>
    <property type="gene ID" value="L893_g5245"/>
</dbReference>
<dbReference type="GO" id="GO:0004521">
    <property type="term" value="F:RNA endonuclease activity"/>
    <property type="evidence" value="ECO:0007669"/>
    <property type="project" value="InterPro"/>
</dbReference>
<dbReference type="InterPro" id="IPR026770">
    <property type="entry name" value="RNase_K"/>
</dbReference>
<reference evidence="7" key="1">
    <citation type="submission" date="2016-11" db="UniProtKB">
        <authorList>
            <consortium name="WormBaseParasite"/>
        </authorList>
    </citation>
    <scope>IDENTIFICATION</scope>
</reference>
<evidence type="ECO:0000256" key="4">
    <source>
        <dbReference type="ARBA" id="ARBA00022989"/>
    </source>
</evidence>